<sequence>MTGRLSSAMLTAFAAAICVFLVLPTLAVAPISFTETNFITFPPRGFTLHWYREFFERPEWIGSLGTSAVVAVLTAALSTTLGTMIALGLGQLPRRTGRAVTFFFIMPMVVPTIITAAALYTPFARAGLVASIPGLVLAHTVLALPFVIINVSAVLQKLDRRVVDAARSLGATPATAFRRVTLPILAPGITAGAVFAFITSFDEVVVALFIAGADATTLPVQMWSGIRFEISPIVAAASCLLLIVSCVVLTLFWLVQRK</sequence>
<evidence type="ECO:0000259" key="9">
    <source>
        <dbReference type="PROSITE" id="PS50928"/>
    </source>
</evidence>
<evidence type="ECO:0000256" key="3">
    <source>
        <dbReference type="ARBA" id="ARBA00022475"/>
    </source>
</evidence>
<evidence type="ECO:0000256" key="6">
    <source>
        <dbReference type="ARBA" id="ARBA00022989"/>
    </source>
</evidence>
<dbReference type="Proteomes" id="UP000463224">
    <property type="component" value="Unassembled WGS sequence"/>
</dbReference>
<evidence type="ECO:0000256" key="8">
    <source>
        <dbReference type="RuleBase" id="RU363032"/>
    </source>
</evidence>
<feature type="transmembrane region" description="Helical" evidence="8">
    <location>
        <begin position="176"/>
        <end position="198"/>
    </location>
</feature>
<evidence type="ECO:0000256" key="2">
    <source>
        <dbReference type="ARBA" id="ARBA00022448"/>
    </source>
</evidence>
<dbReference type="GO" id="GO:0005886">
    <property type="term" value="C:plasma membrane"/>
    <property type="evidence" value="ECO:0007669"/>
    <property type="project" value="UniProtKB-SubCell"/>
</dbReference>
<comment type="subcellular location">
    <subcellularLocation>
        <location evidence="1">Cell inner membrane</location>
        <topology evidence="1">Multi-pass membrane protein</topology>
    </subcellularLocation>
    <subcellularLocation>
        <location evidence="8">Cell membrane</location>
        <topology evidence="8">Multi-pass membrane protein</topology>
    </subcellularLocation>
</comment>
<dbReference type="GO" id="GO:0055085">
    <property type="term" value="P:transmembrane transport"/>
    <property type="evidence" value="ECO:0007669"/>
    <property type="project" value="InterPro"/>
</dbReference>
<dbReference type="AlphaFoldDB" id="A0A844QMZ3"/>
<evidence type="ECO:0000313" key="10">
    <source>
        <dbReference type="EMBL" id="MVA99418.1"/>
    </source>
</evidence>
<dbReference type="PANTHER" id="PTHR43357:SF4">
    <property type="entry name" value="INNER MEMBRANE ABC TRANSPORTER PERMEASE PROTEIN YDCV"/>
    <property type="match status" value="1"/>
</dbReference>
<evidence type="ECO:0000256" key="7">
    <source>
        <dbReference type="ARBA" id="ARBA00023136"/>
    </source>
</evidence>
<keyword evidence="5 8" id="KW-0812">Transmembrane</keyword>
<dbReference type="SUPFAM" id="SSF161098">
    <property type="entry name" value="MetI-like"/>
    <property type="match status" value="1"/>
</dbReference>
<feature type="domain" description="ABC transmembrane type-1" evidence="9">
    <location>
        <begin position="64"/>
        <end position="252"/>
    </location>
</feature>
<dbReference type="RefSeq" id="WP_156714560.1">
    <property type="nucleotide sequence ID" value="NZ_WPHG01000005.1"/>
</dbReference>
<dbReference type="EMBL" id="WPHG01000005">
    <property type="protein sequence ID" value="MVA99418.1"/>
    <property type="molecule type" value="Genomic_DNA"/>
</dbReference>
<keyword evidence="7 8" id="KW-0472">Membrane</keyword>
<reference evidence="10 11" key="1">
    <citation type="submission" date="2019-12" db="EMBL/GenBank/DDBJ databases">
        <title>Nitratireductor arenosus sp. nov., Isolated from sea sand, Jeju island, South Korea.</title>
        <authorList>
            <person name="Kim W."/>
        </authorList>
    </citation>
    <scope>NUCLEOTIDE SEQUENCE [LARGE SCALE GENOMIC DNA]</scope>
    <source>
        <strain evidence="10 11">CAU 1489</strain>
    </source>
</reference>
<dbReference type="PANTHER" id="PTHR43357">
    <property type="entry name" value="INNER MEMBRANE ABC TRANSPORTER PERMEASE PROTEIN YDCV"/>
    <property type="match status" value="1"/>
</dbReference>
<keyword evidence="2 8" id="KW-0813">Transport</keyword>
<keyword evidence="4" id="KW-0997">Cell inner membrane</keyword>
<keyword evidence="6 8" id="KW-1133">Transmembrane helix</keyword>
<dbReference type="InterPro" id="IPR000515">
    <property type="entry name" value="MetI-like"/>
</dbReference>
<organism evidence="10 11">
    <name type="scientific">Nitratireductor arenosus</name>
    <dbReference type="NCBI Taxonomy" id="2682096"/>
    <lineage>
        <taxon>Bacteria</taxon>
        <taxon>Pseudomonadati</taxon>
        <taxon>Pseudomonadota</taxon>
        <taxon>Alphaproteobacteria</taxon>
        <taxon>Hyphomicrobiales</taxon>
        <taxon>Phyllobacteriaceae</taxon>
        <taxon>Nitratireductor</taxon>
    </lineage>
</organism>
<evidence type="ECO:0000256" key="1">
    <source>
        <dbReference type="ARBA" id="ARBA00004429"/>
    </source>
</evidence>
<keyword evidence="3" id="KW-1003">Cell membrane</keyword>
<evidence type="ECO:0000256" key="4">
    <source>
        <dbReference type="ARBA" id="ARBA00022519"/>
    </source>
</evidence>
<accession>A0A844QMZ3</accession>
<dbReference type="PROSITE" id="PS50928">
    <property type="entry name" value="ABC_TM1"/>
    <property type="match status" value="1"/>
</dbReference>
<feature type="transmembrane region" description="Helical" evidence="8">
    <location>
        <begin position="99"/>
        <end position="120"/>
    </location>
</feature>
<dbReference type="InterPro" id="IPR035906">
    <property type="entry name" value="MetI-like_sf"/>
</dbReference>
<dbReference type="Gene3D" id="1.10.3720.10">
    <property type="entry name" value="MetI-like"/>
    <property type="match status" value="1"/>
</dbReference>
<comment type="similarity">
    <text evidence="8">Belongs to the binding-protein-dependent transport system permease family.</text>
</comment>
<feature type="transmembrane region" description="Helical" evidence="8">
    <location>
        <begin position="132"/>
        <end position="155"/>
    </location>
</feature>
<dbReference type="Pfam" id="PF00528">
    <property type="entry name" value="BPD_transp_1"/>
    <property type="match status" value="1"/>
</dbReference>
<feature type="transmembrane region" description="Helical" evidence="8">
    <location>
        <begin position="233"/>
        <end position="255"/>
    </location>
</feature>
<gene>
    <name evidence="10" type="ORF">GN330_19405</name>
</gene>
<comment type="caution">
    <text evidence="10">The sequence shown here is derived from an EMBL/GenBank/DDBJ whole genome shotgun (WGS) entry which is preliminary data.</text>
</comment>
<protein>
    <submittedName>
        <fullName evidence="10">ABC transporter permease subunit</fullName>
    </submittedName>
</protein>
<dbReference type="CDD" id="cd06261">
    <property type="entry name" value="TM_PBP2"/>
    <property type="match status" value="1"/>
</dbReference>
<proteinExistence type="inferred from homology"/>
<evidence type="ECO:0000256" key="5">
    <source>
        <dbReference type="ARBA" id="ARBA00022692"/>
    </source>
</evidence>
<keyword evidence="11" id="KW-1185">Reference proteome</keyword>
<name>A0A844QMZ3_9HYPH</name>
<feature type="transmembrane region" description="Helical" evidence="8">
    <location>
        <begin position="60"/>
        <end position="87"/>
    </location>
</feature>
<evidence type="ECO:0000313" key="11">
    <source>
        <dbReference type="Proteomes" id="UP000463224"/>
    </source>
</evidence>